<sequence length="291" mass="32813">AIKIPTVAYCIVLTGIITKAQSGIGDGNDNGDEKVEFFLCSLTPTPLPINYPSLSRDDLVGPIEKLIGQIKWVFDQQNHDKRDAQLLKVSLQPASFEDVIPSLKGSAPAEYLLPEINRHKVGNPDFQIDKLDKVSNRVKTFIDKMRDVVKNEKVATGTDESKTDTLVDDLLRIADLNVWPLKILIIIKEKPYVSADLEFVVANRKLNMVAVEWFWRNTNIIAGGDENIRATDNEEPIDETIFAMRVLSTYVTFYKAETLQNVGPDLVVVYQKRKLLLRDGQEKMLSGKVWI</sequence>
<evidence type="ECO:0000313" key="1">
    <source>
        <dbReference type="EMBL" id="CAG8621347.1"/>
    </source>
</evidence>
<reference evidence="1" key="1">
    <citation type="submission" date="2021-06" db="EMBL/GenBank/DDBJ databases">
        <authorList>
            <person name="Kallberg Y."/>
            <person name="Tangrot J."/>
            <person name="Rosling A."/>
        </authorList>
    </citation>
    <scope>NUCLEOTIDE SEQUENCE</scope>
    <source>
        <strain evidence="1">FL130A</strain>
    </source>
</reference>
<dbReference type="EMBL" id="CAJVPS010006059">
    <property type="protein sequence ID" value="CAG8621347.1"/>
    <property type="molecule type" value="Genomic_DNA"/>
</dbReference>
<dbReference type="OrthoDB" id="2334883at2759"/>
<evidence type="ECO:0000313" key="2">
    <source>
        <dbReference type="Proteomes" id="UP000789508"/>
    </source>
</evidence>
<dbReference type="AlphaFoldDB" id="A0A9N9GND0"/>
<comment type="caution">
    <text evidence="1">The sequence shown here is derived from an EMBL/GenBank/DDBJ whole genome shotgun (WGS) entry which is preliminary data.</text>
</comment>
<accession>A0A9N9GND0</accession>
<name>A0A9N9GND0_9GLOM</name>
<gene>
    <name evidence="1" type="ORF">ALEPTO_LOCUS8974</name>
</gene>
<feature type="non-terminal residue" evidence="1">
    <location>
        <position position="1"/>
    </location>
</feature>
<proteinExistence type="predicted"/>
<keyword evidence="2" id="KW-1185">Reference proteome</keyword>
<protein>
    <submittedName>
        <fullName evidence="1">11355_t:CDS:1</fullName>
    </submittedName>
</protein>
<dbReference type="Proteomes" id="UP000789508">
    <property type="component" value="Unassembled WGS sequence"/>
</dbReference>
<organism evidence="1 2">
    <name type="scientific">Ambispora leptoticha</name>
    <dbReference type="NCBI Taxonomy" id="144679"/>
    <lineage>
        <taxon>Eukaryota</taxon>
        <taxon>Fungi</taxon>
        <taxon>Fungi incertae sedis</taxon>
        <taxon>Mucoromycota</taxon>
        <taxon>Glomeromycotina</taxon>
        <taxon>Glomeromycetes</taxon>
        <taxon>Archaeosporales</taxon>
        <taxon>Ambisporaceae</taxon>
        <taxon>Ambispora</taxon>
    </lineage>
</organism>